<accession>A0AAV5QTW7</accession>
<dbReference type="Pfam" id="PF17119">
    <property type="entry name" value="MMU163"/>
    <property type="match status" value="1"/>
</dbReference>
<dbReference type="InterPro" id="IPR031342">
    <property type="entry name" value="Mug163-like"/>
</dbReference>
<keyword evidence="2" id="KW-1185">Reference proteome</keyword>
<dbReference type="GeneID" id="90076347"/>
<sequence>MSSDLIFHKIYGNNRAMPLLFRSLVLPKHFYKNYCYKSLSLDPRHHVIFKSANPPTKLQFQETEPIGDHNTDNMDKLASDNKRLINLNEMRSFLECQIPNLLQNSFEDGRLSDHVILRVCPHTHPLLPIIKNKYPYLIALKALRKLLTSFIINPKVRLHISSIHVEKPSIQIDCTRFDDNKELENQLESELLDKFSFDGSESVIKSINHSHRYSLFPWTYKIIVKWRSCTEDCSHLLESETHAGDYSDTTVMKTEAENSGLYRAVKIDEKFLRDSNLNNFNQTLDTLFINDNNSSFDCKEFERVLSGVFIFELNLSNDKVLVHNIEDIEIIERKIEERDLNSLLGMT</sequence>
<evidence type="ECO:0000313" key="1">
    <source>
        <dbReference type="EMBL" id="GMM38358.1"/>
    </source>
</evidence>
<dbReference type="EMBL" id="BTFZ01000019">
    <property type="protein sequence ID" value="GMM38358.1"/>
    <property type="molecule type" value="Genomic_DNA"/>
</dbReference>
<dbReference type="RefSeq" id="XP_064855354.1">
    <property type="nucleotide sequence ID" value="XM_064999282.1"/>
</dbReference>
<comment type="caution">
    <text evidence="1">The sequence shown here is derived from an EMBL/GenBank/DDBJ whole genome shotgun (WGS) entry which is preliminary data.</text>
</comment>
<dbReference type="Proteomes" id="UP001360560">
    <property type="component" value="Unassembled WGS sequence"/>
</dbReference>
<dbReference type="AlphaFoldDB" id="A0AAV5QTW7"/>
<evidence type="ECO:0000313" key="2">
    <source>
        <dbReference type="Proteomes" id="UP001360560"/>
    </source>
</evidence>
<proteinExistence type="predicted"/>
<protein>
    <submittedName>
        <fullName evidence="1">Mco32 protein</fullName>
    </submittedName>
</protein>
<name>A0AAV5QTW7_9ASCO</name>
<organism evidence="1 2">
    <name type="scientific">Saccharomycopsis crataegensis</name>
    <dbReference type="NCBI Taxonomy" id="43959"/>
    <lineage>
        <taxon>Eukaryota</taxon>
        <taxon>Fungi</taxon>
        <taxon>Dikarya</taxon>
        <taxon>Ascomycota</taxon>
        <taxon>Saccharomycotina</taxon>
        <taxon>Saccharomycetes</taxon>
        <taxon>Saccharomycopsidaceae</taxon>
        <taxon>Saccharomycopsis</taxon>
    </lineage>
</organism>
<reference evidence="1 2" key="1">
    <citation type="journal article" date="2023" name="Elife">
        <title>Identification of key yeast species and microbe-microbe interactions impacting larval growth of Drosophila in the wild.</title>
        <authorList>
            <person name="Mure A."/>
            <person name="Sugiura Y."/>
            <person name="Maeda R."/>
            <person name="Honda K."/>
            <person name="Sakurai N."/>
            <person name="Takahashi Y."/>
            <person name="Watada M."/>
            <person name="Katoh T."/>
            <person name="Gotoh A."/>
            <person name="Gotoh Y."/>
            <person name="Taniguchi I."/>
            <person name="Nakamura K."/>
            <person name="Hayashi T."/>
            <person name="Katayama T."/>
            <person name="Uemura T."/>
            <person name="Hattori Y."/>
        </authorList>
    </citation>
    <scope>NUCLEOTIDE SEQUENCE [LARGE SCALE GENOMIC DNA]</scope>
    <source>
        <strain evidence="1 2">SC-9</strain>
    </source>
</reference>
<gene>
    <name evidence="1" type="ORF">DASC09_056970</name>
</gene>